<feature type="compositionally biased region" description="Pro residues" evidence="1">
    <location>
        <begin position="59"/>
        <end position="70"/>
    </location>
</feature>
<protein>
    <submittedName>
        <fullName evidence="2">Uncharacterized protein</fullName>
    </submittedName>
</protein>
<dbReference type="AlphaFoldDB" id="A0A371CMT5"/>
<gene>
    <name evidence="2" type="ORF">OH76DRAFT_1423059</name>
</gene>
<dbReference type="OrthoDB" id="2752487at2759"/>
<feature type="compositionally biased region" description="Polar residues" evidence="1">
    <location>
        <begin position="139"/>
        <end position="149"/>
    </location>
</feature>
<accession>A0A371CMT5</accession>
<sequence>MPKVKSVKSTGSGHAATTKPNHHTRVPAALKHIPAQFLQSWGDRSYQKGGGVLTSLLPLPLPTPPPPPLVRRPDFAPPQGWKVKKACHPTLQSETTVPPPSPPRSPKVKKEDIDCGVAGLEGRFSDYQACKSERRDDSSTYNSSRSASPETLRLPGIMVTKSDSMSPSPPSSPLTPPQTPPLVRRPFSSPVHDVSSDVLKEYPTQLRAHRRSHSHPYTPPPQSNCGAGRPTLFDAISRRQLPPPDAVDQWRVVKCEPDGQNVAPQSRYDWRDLRAPRDSISVAATEHRYSPYSRRSPTPVLPELDLPSFVEKNCRNGPVPLPSFYVPAASEEPPSVSHRQTSHSAYFSD</sequence>
<evidence type="ECO:0000313" key="2">
    <source>
        <dbReference type="EMBL" id="RDX41557.1"/>
    </source>
</evidence>
<dbReference type="Proteomes" id="UP000256964">
    <property type="component" value="Unassembled WGS sequence"/>
</dbReference>
<organism evidence="2 3">
    <name type="scientific">Lentinus brumalis</name>
    <dbReference type="NCBI Taxonomy" id="2498619"/>
    <lineage>
        <taxon>Eukaryota</taxon>
        <taxon>Fungi</taxon>
        <taxon>Dikarya</taxon>
        <taxon>Basidiomycota</taxon>
        <taxon>Agaricomycotina</taxon>
        <taxon>Agaricomycetes</taxon>
        <taxon>Polyporales</taxon>
        <taxon>Polyporaceae</taxon>
        <taxon>Lentinus</taxon>
    </lineage>
</organism>
<reference evidence="2 3" key="1">
    <citation type="journal article" date="2018" name="Biotechnol. Biofuels">
        <title>Integrative visual omics of the white-rot fungus Polyporus brumalis exposes the biotechnological potential of its oxidative enzymes for delignifying raw plant biomass.</title>
        <authorList>
            <person name="Miyauchi S."/>
            <person name="Rancon A."/>
            <person name="Drula E."/>
            <person name="Hage H."/>
            <person name="Chaduli D."/>
            <person name="Favel A."/>
            <person name="Grisel S."/>
            <person name="Henrissat B."/>
            <person name="Herpoel-Gimbert I."/>
            <person name="Ruiz-Duenas F.J."/>
            <person name="Chevret D."/>
            <person name="Hainaut M."/>
            <person name="Lin J."/>
            <person name="Wang M."/>
            <person name="Pangilinan J."/>
            <person name="Lipzen A."/>
            <person name="Lesage-Meessen L."/>
            <person name="Navarro D."/>
            <person name="Riley R."/>
            <person name="Grigoriev I.V."/>
            <person name="Zhou S."/>
            <person name="Raouche S."/>
            <person name="Rosso M.N."/>
        </authorList>
    </citation>
    <scope>NUCLEOTIDE SEQUENCE [LARGE SCALE GENOMIC DNA]</scope>
    <source>
        <strain evidence="2 3">BRFM 1820</strain>
    </source>
</reference>
<dbReference type="EMBL" id="KZ857508">
    <property type="protein sequence ID" value="RDX41557.1"/>
    <property type="molecule type" value="Genomic_DNA"/>
</dbReference>
<feature type="compositionally biased region" description="Polar residues" evidence="1">
    <location>
        <begin position="337"/>
        <end position="349"/>
    </location>
</feature>
<feature type="region of interest" description="Disordered" evidence="1">
    <location>
        <begin position="49"/>
        <end position="230"/>
    </location>
</feature>
<name>A0A371CMT5_9APHY</name>
<evidence type="ECO:0000256" key="1">
    <source>
        <dbReference type="SAM" id="MobiDB-lite"/>
    </source>
</evidence>
<keyword evidence="3" id="KW-1185">Reference proteome</keyword>
<feature type="compositionally biased region" description="Pro residues" evidence="1">
    <location>
        <begin position="167"/>
        <end position="180"/>
    </location>
</feature>
<feature type="region of interest" description="Disordered" evidence="1">
    <location>
        <begin position="328"/>
        <end position="349"/>
    </location>
</feature>
<evidence type="ECO:0000313" key="3">
    <source>
        <dbReference type="Proteomes" id="UP000256964"/>
    </source>
</evidence>
<proteinExistence type="predicted"/>
<feature type="region of interest" description="Disordered" evidence="1">
    <location>
        <begin position="1"/>
        <end position="26"/>
    </location>
</feature>